<sequence length="334" mass="37452">MTHEQPFLRGLQQLSMKIDVSRAFIENTCLRLADVFVDSMFEFVDQPLLPSQSNFAPVDELKEEAILVSGIEGKVPHDFPEGVYIRNESPRYRGAGCNGGGCHKTFHGTRSSFSCDLAKLSSTLATPMFLNIQGSTAQLLRITCLTKSTSLHLKLWILGCQWRLESAFYQPSKESPRYRVAGYNGGGCHKTFHGTRSSFRYNVVMDFPLLKVGPLIKYNKAEQELESCLAVGTQTQSSGQQIKYKAMLFKLFPRCLNINLFLGVPQYGGLAKLYFGEPADSKIILQGGQSEELIQVEYHKFEQITFCTGAAFVPKQGSHEEDDGWIMTFVHKFS</sequence>
<evidence type="ECO:0000256" key="5">
    <source>
        <dbReference type="ARBA" id="ARBA00023004"/>
    </source>
</evidence>
<organism evidence="6 7">
    <name type="scientific">Salix dunnii</name>
    <dbReference type="NCBI Taxonomy" id="1413687"/>
    <lineage>
        <taxon>Eukaryota</taxon>
        <taxon>Viridiplantae</taxon>
        <taxon>Streptophyta</taxon>
        <taxon>Embryophyta</taxon>
        <taxon>Tracheophyta</taxon>
        <taxon>Spermatophyta</taxon>
        <taxon>Magnoliopsida</taxon>
        <taxon>eudicotyledons</taxon>
        <taxon>Gunneridae</taxon>
        <taxon>Pentapetalae</taxon>
        <taxon>rosids</taxon>
        <taxon>fabids</taxon>
        <taxon>Malpighiales</taxon>
        <taxon>Salicaceae</taxon>
        <taxon>Saliceae</taxon>
        <taxon>Salix</taxon>
    </lineage>
</organism>
<gene>
    <name evidence="6" type="ORF">SADUNF_Sadunf18G0034400</name>
</gene>
<evidence type="ECO:0000313" key="7">
    <source>
        <dbReference type="Proteomes" id="UP000657918"/>
    </source>
</evidence>
<protein>
    <submittedName>
        <fullName evidence="6">Uncharacterized protein</fullName>
    </submittedName>
</protein>
<name>A0A835MLX7_9ROSI</name>
<comment type="cofactor">
    <cofactor evidence="1">
        <name>Fe(2+)</name>
        <dbReference type="ChEBI" id="CHEBI:29033"/>
    </cofactor>
</comment>
<dbReference type="PANTHER" id="PTHR10543">
    <property type="entry name" value="BETA-CAROTENE DIOXYGENASE"/>
    <property type="match status" value="1"/>
</dbReference>
<evidence type="ECO:0000313" key="6">
    <source>
        <dbReference type="EMBL" id="KAF9662258.1"/>
    </source>
</evidence>
<keyword evidence="5" id="KW-0408">Iron</keyword>
<dbReference type="AlphaFoldDB" id="A0A835MLX7"/>
<evidence type="ECO:0000256" key="3">
    <source>
        <dbReference type="ARBA" id="ARBA00022723"/>
    </source>
</evidence>
<dbReference type="PANTHER" id="PTHR10543:SF142">
    <property type="entry name" value="OS06G0162550 PROTEIN"/>
    <property type="match status" value="1"/>
</dbReference>
<accession>A0A835MLX7</accession>
<dbReference type="GO" id="GO:0016121">
    <property type="term" value="P:carotene catabolic process"/>
    <property type="evidence" value="ECO:0007669"/>
    <property type="project" value="TreeGrafter"/>
</dbReference>
<dbReference type="Proteomes" id="UP000657918">
    <property type="component" value="Unassembled WGS sequence"/>
</dbReference>
<keyword evidence="4" id="KW-0223">Dioxygenase</keyword>
<keyword evidence="7" id="KW-1185">Reference proteome</keyword>
<evidence type="ECO:0000256" key="1">
    <source>
        <dbReference type="ARBA" id="ARBA00001954"/>
    </source>
</evidence>
<comment type="similarity">
    <text evidence="2">Belongs to the carotenoid oxygenase family.</text>
</comment>
<dbReference type="GO" id="GO:0046872">
    <property type="term" value="F:metal ion binding"/>
    <property type="evidence" value="ECO:0007669"/>
    <property type="project" value="UniProtKB-KW"/>
</dbReference>
<reference evidence="6 7" key="1">
    <citation type="submission" date="2020-10" db="EMBL/GenBank/DDBJ databases">
        <title>Plant Genome Project.</title>
        <authorList>
            <person name="Zhang R.-G."/>
        </authorList>
    </citation>
    <scope>NUCLEOTIDE SEQUENCE [LARGE SCALE GENOMIC DNA]</scope>
    <source>
        <strain evidence="6">FAFU-HL-1</strain>
        <tissue evidence="6">Leaf</tissue>
    </source>
</reference>
<dbReference type="GO" id="GO:0010436">
    <property type="term" value="F:carotenoid dioxygenase activity"/>
    <property type="evidence" value="ECO:0007669"/>
    <property type="project" value="TreeGrafter"/>
</dbReference>
<evidence type="ECO:0000256" key="4">
    <source>
        <dbReference type="ARBA" id="ARBA00022964"/>
    </source>
</evidence>
<dbReference type="OrthoDB" id="1426501at2759"/>
<proteinExistence type="inferred from homology"/>
<keyword evidence="3" id="KW-0479">Metal-binding</keyword>
<dbReference type="InterPro" id="IPR004294">
    <property type="entry name" value="Carotenoid_Oase"/>
</dbReference>
<comment type="caution">
    <text evidence="6">The sequence shown here is derived from an EMBL/GenBank/DDBJ whole genome shotgun (WGS) entry which is preliminary data.</text>
</comment>
<dbReference type="EMBL" id="JADGMS010000018">
    <property type="protein sequence ID" value="KAF9662258.1"/>
    <property type="molecule type" value="Genomic_DNA"/>
</dbReference>
<dbReference type="GO" id="GO:0009570">
    <property type="term" value="C:chloroplast stroma"/>
    <property type="evidence" value="ECO:0007669"/>
    <property type="project" value="TreeGrafter"/>
</dbReference>
<evidence type="ECO:0000256" key="2">
    <source>
        <dbReference type="ARBA" id="ARBA00006787"/>
    </source>
</evidence>
<keyword evidence="4" id="KW-0560">Oxidoreductase</keyword>